<dbReference type="PANTHER" id="PTHR28037:SF1">
    <property type="entry name" value="ALCOHOL O-ACETYLTRANSFERASE 1-RELATED"/>
    <property type="match status" value="1"/>
</dbReference>
<dbReference type="OrthoDB" id="2150604at2759"/>
<dbReference type="SUPFAM" id="SSF52777">
    <property type="entry name" value="CoA-dependent acyltransferases"/>
    <property type="match status" value="2"/>
</dbReference>
<protein>
    <submittedName>
        <fullName evidence="1">Alcohol acetyltransferase</fullName>
    </submittedName>
</protein>
<comment type="caution">
    <text evidence="1">The sequence shown here is derived from an EMBL/GenBank/DDBJ whole genome shotgun (WGS) entry which is preliminary data.</text>
</comment>
<dbReference type="Pfam" id="PF07247">
    <property type="entry name" value="AATase"/>
    <property type="match status" value="1"/>
</dbReference>
<evidence type="ECO:0000313" key="2">
    <source>
        <dbReference type="Proteomes" id="UP000078397"/>
    </source>
</evidence>
<organism evidence="1 2">
    <name type="scientific">Pochonia chlamydosporia 170</name>
    <dbReference type="NCBI Taxonomy" id="1380566"/>
    <lineage>
        <taxon>Eukaryota</taxon>
        <taxon>Fungi</taxon>
        <taxon>Dikarya</taxon>
        <taxon>Ascomycota</taxon>
        <taxon>Pezizomycotina</taxon>
        <taxon>Sordariomycetes</taxon>
        <taxon>Hypocreomycetidae</taxon>
        <taxon>Hypocreales</taxon>
        <taxon>Clavicipitaceae</taxon>
        <taxon>Pochonia</taxon>
    </lineage>
</organism>
<sequence>MANLQQLKKLRPLGKLEQVSACCHHLGFFNNVGLSAHYNLSGPSSPAGFNLRHVIYAAIRDVIRKHRILFAIPVNEDSPDTYFASLPFIDLDRSIHFAKRSQPLPRNGEDKDEELDTILQEQHNTNFRSDYGTLPFWRLIILQTPEVETEFTACFVYHHAIGDGVSGVVFHDEFRKALDAACSTSALQYNIEERVMPDENVQVLPPVEELHPLPVIPTPPAPGAANLKEWTGKSIHTPCRSRWTSLYVSAHASRAFFAECKAKGLSVTPALSSIIASVLFRTLPQTEEALTCIIPISLRPWLSTPREAANAAIGTYFDATRVKLTKPDQNTQDVGSTDIWPGASQVSKAMKDYLCNVSPSGEPYTAIAVLKGIPDFSVICGAMLGQPRDAAFEVTNVGQIPAPASPQGGDDHIWQVGKVLLSRSALVSGAAITVSVATGGNGSMAIGFSWQEGVLENGILDNVINGVNQYFEKYKQGTEGKDA</sequence>
<dbReference type="AlphaFoldDB" id="A0A179G0C0"/>
<dbReference type="Gene3D" id="3.30.559.10">
    <property type="entry name" value="Chloramphenicol acetyltransferase-like domain"/>
    <property type="match status" value="1"/>
</dbReference>
<dbReference type="KEGG" id="pchm:VFPPC_13442"/>
<evidence type="ECO:0000313" key="1">
    <source>
        <dbReference type="EMBL" id="OAQ70908.1"/>
    </source>
</evidence>
<dbReference type="InterPro" id="IPR010828">
    <property type="entry name" value="Atf2/Sli1-like"/>
</dbReference>
<dbReference type="GO" id="GO:0008080">
    <property type="term" value="F:N-acetyltransferase activity"/>
    <property type="evidence" value="ECO:0007669"/>
    <property type="project" value="TreeGrafter"/>
</dbReference>
<name>A0A179G0C0_METCM</name>
<proteinExistence type="predicted"/>
<accession>A0A179G0C0</accession>
<dbReference type="InterPro" id="IPR052058">
    <property type="entry name" value="Alcohol_O-acetyltransferase"/>
</dbReference>
<dbReference type="GeneID" id="28855213"/>
<gene>
    <name evidence="1" type="ORF">VFPPC_13442</name>
</gene>
<dbReference type="RefSeq" id="XP_018147445.1">
    <property type="nucleotide sequence ID" value="XM_018291219.1"/>
</dbReference>
<dbReference type="EMBL" id="LSBJ02000002">
    <property type="protein sequence ID" value="OAQ70908.1"/>
    <property type="molecule type" value="Genomic_DNA"/>
</dbReference>
<reference evidence="1 2" key="1">
    <citation type="journal article" date="2016" name="PLoS Pathog.">
        <title>Biosynthesis of antibiotic leucinostatins in bio-control fungus Purpureocillium lilacinum and their inhibition on phytophthora revealed by genome mining.</title>
        <authorList>
            <person name="Wang G."/>
            <person name="Liu Z."/>
            <person name="Lin R."/>
            <person name="Li E."/>
            <person name="Mao Z."/>
            <person name="Ling J."/>
            <person name="Yang Y."/>
            <person name="Yin W.B."/>
            <person name="Xie B."/>
        </authorList>
    </citation>
    <scope>NUCLEOTIDE SEQUENCE [LARGE SCALE GENOMIC DNA]</scope>
    <source>
        <strain evidence="1">170</strain>
    </source>
</reference>
<dbReference type="PANTHER" id="PTHR28037">
    <property type="entry name" value="ALCOHOL O-ACETYLTRANSFERASE 1-RELATED"/>
    <property type="match status" value="1"/>
</dbReference>
<dbReference type="STRING" id="1380566.A0A179G0C0"/>
<dbReference type="InterPro" id="IPR023213">
    <property type="entry name" value="CAT-like_dom_sf"/>
</dbReference>
<keyword evidence="2" id="KW-1185">Reference proteome</keyword>
<dbReference type="Proteomes" id="UP000078397">
    <property type="component" value="Unassembled WGS sequence"/>
</dbReference>